<dbReference type="InterPro" id="IPR014036">
    <property type="entry name" value="DeoR-like_C"/>
</dbReference>
<evidence type="ECO:0000256" key="1">
    <source>
        <dbReference type="ARBA" id="ARBA00022491"/>
    </source>
</evidence>
<dbReference type="InterPro" id="IPR018356">
    <property type="entry name" value="Tscrpt_reg_HTH_DeoR_CS"/>
</dbReference>
<name>A0A9X1FYS3_9RHOB</name>
<dbReference type="SMART" id="SM01134">
    <property type="entry name" value="DeoRC"/>
    <property type="match status" value="1"/>
</dbReference>
<dbReference type="Proteomes" id="UP001138661">
    <property type="component" value="Unassembled WGS sequence"/>
</dbReference>
<dbReference type="InterPro" id="IPR050313">
    <property type="entry name" value="Carb_Metab_HTH_regulators"/>
</dbReference>
<sequence>MGLNIPDTRQRNLQQRLAAGAHIVAAEIAEEFGISIDTARRDLIALERAGQAHRVRGGAVPILHPAEPMQEKILACKTPPRAMVHAALDVVAGCKTLILDGGSTVLALARALQPAADLLVVTPSPWAALACLQNGVEVHMLGGRLSARGGINVGAECEEQLAGIAAEVAVIGVCGLDDEFGVSSDDCGEARVKKAMAQAATRRLVLADAQKIGTRARHRTLVPAAVSHLITDAMPRACDGFRAQGIEITHV</sequence>
<evidence type="ECO:0000259" key="5">
    <source>
        <dbReference type="PROSITE" id="PS51000"/>
    </source>
</evidence>
<evidence type="ECO:0000313" key="7">
    <source>
        <dbReference type="Proteomes" id="UP001138661"/>
    </source>
</evidence>
<keyword evidence="3 6" id="KW-0238">DNA-binding</keyword>
<proteinExistence type="predicted"/>
<dbReference type="SMART" id="SM00420">
    <property type="entry name" value="HTH_DEOR"/>
    <property type="match status" value="1"/>
</dbReference>
<feature type="domain" description="HTH deoR-type" evidence="5">
    <location>
        <begin position="6"/>
        <end position="61"/>
    </location>
</feature>
<keyword evidence="2" id="KW-0805">Transcription regulation</keyword>
<dbReference type="PROSITE" id="PS51000">
    <property type="entry name" value="HTH_DEOR_2"/>
    <property type="match status" value="1"/>
</dbReference>
<dbReference type="GO" id="GO:0003700">
    <property type="term" value="F:DNA-binding transcription factor activity"/>
    <property type="evidence" value="ECO:0007669"/>
    <property type="project" value="InterPro"/>
</dbReference>
<organism evidence="6 7">
    <name type="scientific">Roseobacter insulae</name>
    <dbReference type="NCBI Taxonomy" id="2859783"/>
    <lineage>
        <taxon>Bacteria</taxon>
        <taxon>Pseudomonadati</taxon>
        <taxon>Pseudomonadota</taxon>
        <taxon>Alphaproteobacteria</taxon>
        <taxon>Rhodobacterales</taxon>
        <taxon>Roseobacteraceae</taxon>
        <taxon>Roseobacter</taxon>
    </lineage>
</organism>
<dbReference type="EMBL" id="JAHXDN010000006">
    <property type="protein sequence ID" value="MBW4710214.1"/>
    <property type="molecule type" value="Genomic_DNA"/>
</dbReference>
<dbReference type="InterPro" id="IPR001034">
    <property type="entry name" value="DeoR_HTH"/>
</dbReference>
<evidence type="ECO:0000256" key="3">
    <source>
        <dbReference type="ARBA" id="ARBA00023125"/>
    </source>
</evidence>
<dbReference type="RefSeq" id="WP_219506455.1">
    <property type="nucleotide sequence ID" value="NZ_JAHXDN010000006.1"/>
</dbReference>
<comment type="caution">
    <text evidence="6">The sequence shown here is derived from an EMBL/GenBank/DDBJ whole genome shotgun (WGS) entry which is preliminary data.</text>
</comment>
<evidence type="ECO:0000256" key="2">
    <source>
        <dbReference type="ARBA" id="ARBA00023015"/>
    </source>
</evidence>
<accession>A0A9X1FYS3</accession>
<keyword evidence="7" id="KW-1185">Reference proteome</keyword>
<dbReference type="Pfam" id="PF08220">
    <property type="entry name" value="HTH_DeoR"/>
    <property type="match status" value="1"/>
</dbReference>
<gene>
    <name evidence="6" type="ORF">KX928_20700</name>
</gene>
<dbReference type="PANTHER" id="PTHR30363">
    <property type="entry name" value="HTH-TYPE TRANSCRIPTIONAL REGULATOR SRLR-RELATED"/>
    <property type="match status" value="1"/>
</dbReference>
<dbReference type="PROSITE" id="PS00894">
    <property type="entry name" value="HTH_DEOR_1"/>
    <property type="match status" value="1"/>
</dbReference>
<evidence type="ECO:0000313" key="6">
    <source>
        <dbReference type="EMBL" id="MBW4710214.1"/>
    </source>
</evidence>
<protein>
    <submittedName>
        <fullName evidence="6">DeoR/GlpR family DNA-binding transcription regulator</fullName>
    </submittedName>
</protein>
<evidence type="ECO:0000256" key="4">
    <source>
        <dbReference type="ARBA" id="ARBA00023163"/>
    </source>
</evidence>
<dbReference type="Pfam" id="PF00455">
    <property type="entry name" value="DeoRC"/>
    <property type="match status" value="1"/>
</dbReference>
<dbReference type="PANTHER" id="PTHR30363:SF4">
    <property type="entry name" value="GLYCEROL-3-PHOSPHATE REGULON REPRESSOR"/>
    <property type="match status" value="1"/>
</dbReference>
<dbReference type="GO" id="GO:0003677">
    <property type="term" value="F:DNA binding"/>
    <property type="evidence" value="ECO:0007669"/>
    <property type="project" value="UniProtKB-KW"/>
</dbReference>
<keyword evidence="1" id="KW-0678">Repressor</keyword>
<reference evidence="6" key="1">
    <citation type="submission" date="2021-07" db="EMBL/GenBank/DDBJ databases">
        <title>Roseobacter insulae sp. nov., isolated from a tidal flat.</title>
        <authorList>
            <person name="Park S."/>
            <person name="Yoon J.-H."/>
        </authorList>
    </citation>
    <scope>NUCLEOTIDE SEQUENCE</scope>
    <source>
        <strain evidence="6">YSTF-M11</strain>
    </source>
</reference>
<keyword evidence="4" id="KW-0804">Transcription</keyword>
<dbReference type="AlphaFoldDB" id="A0A9X1FYS3"/>